<evidence type="ECO:0000313" key="2">
    <source>
        <dbReference type="Proteomes" id="UP000289738"/>
    </source>
</evidence>
<comment type="caution">
    <text evidence="1">The sequence shown here is derived from an EMBL/GenBank/DDBJ whole genome shotgun (WGS) entry which is preliminary data.</text>
</comment>
<accession>A0A445BK45</accession>
<dbReference type="EMBL" id="SDMP01000009">
    <property type="protein sequence ID" value="RYR38971.1"/>
    <property type="molecule type" value="Genomic_DNA"/>
</dbReference>
<sequence>MKIFTFTCPIFTFTCPCLMRRNIYLCVEVSPRTTDVEIGVCFNSTTLAYSFSTMISGCTAVTARNVLGKTGMELLKQVV</sequence>
<dbReference type="Proteomes" id="UP000289738">
    <property type="component" value="Chromosome A09"/>
</dbReference>
<organism evidence="1 2">
    <name type="scientific">Arachis hypogaea</name>
    <name type="common">Peanut</name>
    <dbReference type="NCBI Taxonomy" id="3818"/>
    <lineage>
        <taxon>Eukaryota</taxon>
        <taxon>Viridiplantae</taxon>
        <taxon>Streptophyta</taxon>
        <taxon>Embryophyta</taxon>
        <taxon>Tracheophyta</taxon>
        <taxon>Spermatophyta</taxon>
        <taxon>Magnoliopsida</taxon>
        <taxon>eudicotyledons</taxon>
        <taxon>Gunneridae</taxon>
        <taxon>Pentapetalae</taxon>
        <taxon>rosids</taxon>
        <taxon>fabids</taxon>
        <taxon>Fabales</taxon>
        <taxon>Fabaceae</taxon>
        <taxon>Papilionoideae</taxon>
        <taxon>50 kb inversion clade</taxon>
        <taxon>dalbergioids sensu lato</taxon>
        <taxon>Dalbergieae</taxon>
        <taxon>Pterocarpus clade</taxon>
        <taxon>Arachis</taxon>
    </lineage>
</organism>
<dbReference type="AlphaFoldDB" id="A0A445BK45"/>
<proteinExistence type="predicted"/>
<name>A0A445BK45_ARAHY</name>
<evidence type="ECO:0000313" key="1">
    <source>
        <dbReference type="EMBL" id="RYR38971.1"/>
    </source>
</evidence>
<protein>
    <submittedName>
        <fullName evidence="1">Uncharacterized protein</fullName>
    </submittedName>
</protein>
<gene>
    <name evidence="1" type="ORF">Ahy_A09g044331</name>
</gene>
<reference evidence="1 2" key="1">
    <citation type="submission" date="2019-01" db="EMBL/GenBank/DDBJ databases">
        <title>Sequencing of cultivated peanut Arachis hypogaea provides insights into genome evolution and oil improvement.</title>
        <authorList>
            <person name="Chen X."/>
        </authorList>
    </citation>
    <scope>NUCLEOTIDE SEQUENCE [LARGE SCALE GENOMIC DNA]</scope>
    <source>
        <strain evidence="2">cv. Fuhuasheng</strain>
        <tissue evidence="1">Leaves</tissue>
    </source>
</reference>
<keyword evidence="2" id="KW-1185">Reference proteome</keyword>